<dbReference type="Proteomes" id="UP000199771">
    <property type="component" value="Unassembled WGS sequence"/>
</dbReference>
<name>A0A1I2H257_9GAMM</name>
<dbReference type="AlphaFoldDB" id="A0A1I2H257"/>
<dbReference type="InterPro" id="IPR029058">
    <property type="entry name" value="AB_hydrolase_fold"/>
</dbReference>
<proteinExistence type="predicted"/>
<evidence type="ECO:0000256" key="1">
    <source>
        <dbReference type="SAM" id="SignalP"/>
    </source>
</evidence>
<dbReference type="OrthoDB" id="641022at2"/>
<feature type="signal peptide" evidence="1">
    <location>
        <begin position="1"/>
        <end position="27"/>
    </location>
</feature>
<dbReference type="Gene3D" id="3.40.50.1820">
    <property type="entry name" value="alpha/beta hydrolase"/>
    <property type="match status" value="2"/>
</dbReference>
<protein>
    <submittedName>
        <fullName evidence="3">Type IV secretory pathway, VirJ component</fullName>
    </submittedName>
</protein>
<organism evidence="3 4">
    <name type="scientific">Fontimonas thermophila</name>
    <dbReference type="NCBI Taxonomy" id="1076937"/>
    <lineage>
        <taxon>Bacteria</taxon>
        <taxon>Pseudomonadati</taxon>
        <taxon>Pseudomonadota</taxon>
        <taxon>Gammaproteobacteria</taxon>
        <taxon>Nevskiales</taxon>
        <taxon>Nevskiaceae</taxon>
        <taxon>Fontimonas</taxon>
    </lineage>
</organism>
<feature type="domain" description="Bacterial virulence" evidence="2">
    <location>
        <begin position="263"/>
        <end position="449"/>
    </location>
</feature>
<dbReference type="STRING" id="1076937.SAMN04488120_101132"/>
<reference evidence="3 4" key="1">
    <citation type="submission" date="2016-10" db="EMBL/GenBank/DDBJ databases">
        <authorList>
            <person name="de Groot N.N."/>
        </authorList>
    </citation>
    <scope>NUCLEOTIDE SEQUENCE [LARGE SCALE GENOMIC DNA]</scope>
    <source>
        <strain evidence="3 4">DSM 23609</strain>
    </source>
</reference>
<dbReference type="PIRSF" id="PIRSF029063">
    <property type="entry name" value="IV_sec_VirJ"/>
    <property type="match status" value="1"/>
</dbReference>
<dbReference type="InterPro" id="IPR010333">
    <property type="entry name" value="VirJ"/>
</dbReference>
<dbReference type="SUPFAM" id="SSF53474">
    <property type="entry name" value="alpha/beta-Hydrolases"/>
    <property type="match status" value="2"/>
</dbReference>
<feature type="chain" id="PRO_5011692966" evidence="1">
    <location>
        <begin position="28"/>
        <end position="451"/>
    </location>
</feature>
<dbReference type="Pfam" id="PF06057">
    <property type="entry name" value="VirJ"/>
    <property type="match status" value="1"/>
</dbReference>
<gene>
    <name evidence="3" type="ORF">SAMN04488120_101132</name>
</gene>
<dbReference type="RefSeq" id="WP_159431027.1">
    <property type="nucleotide sequence ID" value="NZ_FOOC01000001.1"/>
</dbReference>
<evidence type="ECO:0000313" key="4">
    <source>
        <dbReference type="Proteomes" id="UP000199771"/>
    </source>
</evidence>
<evidence type="ECO:0000313" key="3">
    <source>
        <dbReference type="EMBL" id="SFF24344.1"/>
    </source>
</evidence>
<accession>A0A1I2H257</accession>
<dbReference type="EMBL" id="FOOC01000001">
    <property type="protein sequence ID" value="SFF24344.1"/>
    <property type="molecule type" value="Genomic_DNA"/>
</dbReference>
<dbReference type="InterPro" id="IPR011225">
    <property type="entry name" value="IV_sec_VirJ"/>
</dbReference>
<sequence>MNPLLRIFAYFLAATVGIALGMTPASAQERITHGLFQPVRLYRPPADVQQFVLLLSDVNGWDADAEHSAQALAARGALVGGIDYAQLRRALDASGGDCVFPDGDLENLSHYLQGYARVPGYYKPLVVGIGAGAALAYAMAAAAPAELFGGAIGLRWCPQPMPGKPLCADKRSGYVRNTAQGQVLQFVPQLAIPWRLVVDDADACLGARGADFAAQMRSAGYVSASLLEAYTWLAQQKTDTAPPPAGALADLPLVEVPSSVPGDTFAVLLSGDGGWAGLDKRVAAHLAARGLPVVGMDSLRYFWSARTPEGLAADLDRILRHYAARWQRPRAVLIGYSQGANVLPFAVNRLPAATRRTVVHIVLMGLEARASFEFHLGNWLGSDSDGLPVQPELARLRAEDVLCLYGEEETDSLCRSAGAAHVHAEQLPGGHHFDGAYDTLAAAILRRIPAR</sequence>
<keyword evidence="1" id="KW-0732">Signal</keyword>
<keyword evidence="4" id="KW-1185">Reference proteome</keyword>
<evidence type="ECO:0000259" key="2">
    <source>
        <dbReference type="Pfam" id="PF06057"/>
    </source>
</evidence>